<comment type="similarity">
    <text evidence="1">Belongs to the complex I LYR family.</text>
</comment>
<name>A0A8J4SH02_9TREM</name>
<evidence type="ECO:0000313" key="4">
    <source>
        <dbReference type="Proteomes" id="UP000748531"/>
    </source>
</evidence>
<dbReference type="Pfam" id="PF05347">
    <property type="entry name" value="Complex1_LYR"/>
    <property type="match status" value="1"/>
</dbReference>
<sequence>MNTTRARVLALYRRVFQLARHWRASSGLEADTLKEASYIRDEARSLFRQNATLTDEQEILVRAVLLEYLW</sequence>
<comment type="caution">
    <text evidence="3">The sequence shown here is derived from an EMBL/GenBank/DDBJ whole genome shotgun (WGS) entry which is preliminary data.</text>
</comment>
<dbReference type="EMBL" id="LUCH01006258">
    <property type="protein sequence ID" value="KAF5397443.1"/>
    <property type="molecule type" value="Genomic_DNA"/>
</dbReference>
<proteinExistence type="inferred from homology"/>
<dbReference type="PANTHER" id="PTHR14273:SF0">
    <property type="entry name" value="LYR MOTIF-CONTAINING PROTEIN 1"/>
    <property type="match status" value="1"/>
</dbReference>
<evidence type="ECO:0000313" key="3">
    <source>
        <dbReference type="EMBL" id="KAF5397443.1"/>
    </source>
</evidence>
<dbReference type="InterPro" id="IPR040330">
    <property type="entry name" value="LYRM1"/>
</dbReference>
<dbReference type="InterPro" id="IPR008011">
    <property type="entry name" value="Complex1_LYR_dom"/>
</dbReference>
<feature type="domain" description="Complex 1 LYR protein" evidence="2">
    <location>
        <begin position="7"/>
        <end position="59"/>
    </location>
</feature>
<dbReference type="OrthoDB" id="275715at2759"/>
<evidence type="ECO:0000256" key="1">
    <source>
        <dbReference type="ARBA" id="ARBA00009508"/>
    </source>
</evidence>
<protein>
    <recommendedName>
        <fullName evidence="2">Complex 1 LYR protein domain-containing protein</fullName>
    </recommendedName>
</protein>
<dbReference type="InterPro" id="IPR045294">
    <property type="entry name" value="Complex1_LYR_LYRM1"/>
</dbReference>
<reference evidence="3" key="1">
    <citation type="submission" date="2019-05" db="EMBL/GenBank/DDBJ databases">
        <title>Annotation for the trematode Paragonimus heterotremus.</title>
        <authorList>
            <person name="Choi Y.-J."/>
        </authorList>
    </citation>
    <scope>NUCLEOTIDE SEQUENCE</scope>
    <source>
        <strain evidence="3">LC</strain>
    </source>
</reference>
<organism evidence="3 4">
    <name type="scientific">Paragonimus heterotremus</name>
    <dbReference type="NCBI Taxonomy" id="100268"/>
    <lineage>
        <taxon>Eukaryota</taxon>
        <taxon>Metazoa</taxon>
        <taxon>Spiralia</taxon>
        <taxon>Lophotrochozoa</taxon>
        <taxon>Platyhelminthes</taxon>
        <taxon>Trematoda</taxon>
        <taxon>Digenea</taxon>
        <taxon>Plagiorchiida</taxon>
        <taxon>Troglotremata</taxon>
        <taxon>Troglotrematidae</taxon>
        <taxon>Paragonimus</taxon>
    </lineage>
</organism>
<dbReference type="PANTHER" id="PTHR14273">
    <property type="entry name" value="LYR MOTIF-CONTAINING PROTEIN 1"/>
    <property type="match status" value="1"/>
</dbReference>
<keyword evidence="4" id="KW-1185">Reference proteome</keyword>
<dbReference type="GO" id="GO:0005739">
    <property type="term" value="C:mitochondrion"/>
    <property type="evidence" value="ECO:0007669"/>
    <property type="project" value="TreeGrafter"/>
</dbReference>
<dbReference type="Proteomes" id="UP000748531">
    <property type="component" value="Unassembled WGS sequence"/>
</dbReference>
<dbReference type="AlphaFoldDB" id="A0A8J4SH02"/>
<evidence type="ECO:0000259" key="2">
    <source>
        <dbReference type="Pfam" id="PF05347"/>
    </source>
</evidence>
<gene>
    <name evidence="3" type="ORF">PHET_09536</name>
</gene>
<accession>A0A8J4SH02</accession>
<dbReference type="CDD" id="cd20261">
    <property type="entry name" value="Complex1_LYR_LYRM1"/>
    <property type="match status" value="1"/>
</dbReference>